<protein>
    <submittedName>
        <fullName evidence="1">Uncharacterized protein</fullName>
    </submittedName>
</protein>
<dbReference type="Proteomes" id="UP000800200">
    <property type="component" value="Unassembled WGS sequence"/>
</dbReference>
<reference evidence="1" key="1">
    <citation type="journal article" date="2020" name="Stud. Mycol.">
        <title>101 Dothideomycetes genomes: a test case for predicting lifestyles and emergence of pathogens.</title>
        <authorList>
            <person name="Haridas S."/>
            <person name="Albert R."/>
            <person name="Binder M."/>
            <person name="Bloem J."/>
            <person name="Labutti K."/>
            <person name="Salamov A."/>
            <person name="Andreopoulos B."/>
            <person name="Baker S."/>
            <person name="Barry K."/>
            <person name="Bills G."/>
            <person name="Bluhm B."/>
            <person name="Cannon C."/>
            <person name="Castanera R."/>
            <person name="Culley D."/>
            <person name="Daum C."/>
            <person name="Ezra D."/>
            <person name="Gonzalez J."/>
            <person name="Henrissat B."/>
            <person name="Kuo A."/>
            <person name="Liang C."/>
            <person name="Lipzen A."/>
            <person name="Lutzoni F."/>
            <person name="Magnuson J."/>
            <person name="Mondo S."/>
            <person name="Nolan M."/>
            <person name="Ohm R."/>
            <person name="Pangilinan J."/>
            <person name="Park H.-J."/>
            <person name="Ramirez L."/>
            <person name="Alfaro M."/>
            <person name="Sun H."/>
            <person name="Tritt A."/>
            <person name="Yoshinaga Y."/>
            <person name="Zwiers L.-H."/>
            <person name="Turgeon B."/>
            <person name="Goodwin S."/>
            <person name="Spatafora J."/>
            <person name="Crous P."/>
            <person name="Grigoriev I."/>
        </authorList>
    </citation>
    <scope>NUCLEOTIDE SEQUENCE</scope>
    <source>
        <strain evidence="1">CBS 207.26</strain>
    </source>
</reference>
<proteinExistence type="predicted"/>
<gene>
    <name evidence="1" type="ORF">K469DRAFT_713458</name>
</gene>
<dbReference type="AlphaFoldDB" id="A0A6A6DQK8"/>
<name>A0A6A6DQK8_9PEZI</name>
<evidence type="ECO:0000313" key="1">
    <source>
        <dbReference type="EMBL" id="KAF2181854.1"/>
    </source>
</evidence>
<accession>A0A6A6DQK8</accession>
<keyword evidence="2" id="KW-1185">Reference proteome</keyword>
<sequence length="76" mass="8680">MASCSILTLNDATLSNLLQTTHKSSNRLHNLQRRPFREQPFLCQLLLKSDKIFGLPMFLQCLLIFISDSNISLQDS</sequence>
<organism evidence="1 2">
    <name type="scientific">Zopfia rhizophila CBS 207.26</name>
    <dbReference type="NCBI Taxonomy" id="1314779"/>
    <lineage>
        <taxon>Eukaryota</taxon>
        <taxon>Fungi</taxon>
        <taxon>Dikarya</taxon>
        <taxon>Ascomycota</taxon>
        <taxon>Pezizomycotina</taxon>
        <taxon>Dothideomycetes</taxon>
        <taxon>Dothideomycetes incertae sedis</taxon>
        <taxon>Zopfiaceae</taxon>
        <taxon>Zopfia</taxon>
    </lineage>
</organism>
<evidence type="ECO:0000313" key="2">
    <source>
        <dbReference type="Proteomes" id="UP000800200"/>
    </source>
</evidence>
<dbReference type="EMBL" id="ML994651">
    <property type="protein sequence ID" value="KAF2181854.1"/>
    <property type="molecule type" value="Genomic_DNA"/>
</dbReference>